<evidence type="ECO:0000313" key="1">
    <source>
        <dbReference type="EMBL" id="TGL33576.1"/>
    </source>
</evidence>
<comment type="caution">
    <text evidence="1">The sequence shown here is derived from an EMBL/GenBank/DDBJ whole genome shotgun (WGS) entry which is preliminary data.</text>
</comment>
<dbReference type="SUPFAM" id="SSF54373">
    <property type="entry name" value="FAD-linked reductases, C-terminal domain"/>
    <property type="match status" value="1"/>
</dbReference>
<gene>
    <name evidence="1" type="ORF">EHQ49_18290</name>
</gene>
<name>A0A4R9J5B7_9LEPT</name>
<dbReference type="AlphaFoldDB" id="A0A4R9J5B7"/>
<dbReference type="InterPro" id="IPR050464">
    <property type="entry name" value="Zeta_carotene_desat/Oxidored"/>
</dbReference>
<accession>A0A4R9J5B7</accession>
<dbReference type="Gene3D" id="3.50.50.60">
    <property type="entry name" value="FAD/NAD(P)-binding domain"/>
    <property type="match status" value="1"/>
</dbReference>
<organism evidence="1 2">
    <name type="scientific">Leptospira perdikensis</name>
    <dbReference type="NCBI Taxonomy" id="2484948"/>
    <lineage>
        <taxon>Bacteria</taxon>
        <taxon>Pseudomonadati</taxon>
        <taxon>Spirochaetota</taxon>
        <taxon>Spirochaetia</taxon>
        <taxon>Leptospirales</taxon>
        <taxon>Leptospiraceae</taxon>
        <taxon>Leptospira</taxon>
    </lineage>
</organism>
<dbReference type="SUPFAM" id="SSF51905">
    <property type="entry name" value="FAD/NAD(P)-binding domain"/>
    <property type="match status" value="1"/>
</dbReference>
<sequence length="403" mass="45297">MTERVHIVGGGITGLFLAYHHTKRGDSVTLYEHSEKLGGVIGTNQVPEGLVEQAANGVLLTDEMKSMFADIGLTPLFPNKAAKRRYFWVNRKLSRLPISILTGIKLLFTIAFKKIKFETNQNLETWATNMFGSSVTKNIIEPAIGGIYGTRLEALQAESIFSKWDGSGTKTILEEMKKNGKKSYGTVSFPNGMGDLVNHLVHYLESKIQIKTNFKFESLDEILKLKGKIRICISLKNLIPLLGNKIQTHASPNLLSITTITRFGKNHLTKKPCFGILFAKNEGIRALGVLSNSDIFSGRAKEALHSETWIYPETAKENLTETWESILEKDRELVTKKLDPSVAVYVTSWSGVFPAYDRKLFIFNQSLDVLESEWISYGIDIRFYGNYRKGIGLRSLFESTSRE</sequence>
<proteinExistence type="predicted"/>
<dbReference type="Pfam" id="PF13450">
    <property type="entry name" value="NAD_binding_8"/>
    <property type="match status" value="1"/>
</dbReference>
<reference evidence="1" key="1">
    <citation type="journal article" date="2019" name="PLoS Negl. Trop. Dis.">
        <title>Revisiting the worldwide diversity of Leptospira species in the environment.</title>
        <authorList>
            <person name="Vincent A.T."/>
            <person name="Schiettekatte O."/>
            <person name="Bourhy P."/>
            <person name="Veyrier F.J."/>
            <person name="Picardeau M."/>
        </authorList>
    </citation>
    <scope>NUCLEOTIDE SEQUENCE [LARGE SCALE GENOMIC DNA]</scope>
    <source>
        <strain evidence="1">201702692</strain>
    </source>
</reference>
<dbReference type="OrthoDB" id="343264at2"/>
<keyword evidence="2" id="KW-1185">Reference proteome</keyword>
<dbReference type="Proteomes" id="UP000298125">
    <property type="component" value="Unassembled WGS sequence"/>
</dbReference>
<dbReference type="InterPro" id="IPR036188">
    <property type="entry name" value="FAD/NAD-bd_sf"/>
</dbReference>
<dbReference type="PANTHER" id="PTHR42923:SF3">
    <property type="entry name" value="PROTOPORPHYRINOGEN OXIDASE"/>
    <property type="match status" value="1"/>
</dbReference>
<evidence type="ECO:0000313" key="2">
    <source>
        <dbReference type="Proteomes" id="UP000298125"/>
    </source>
</evidence>
<dbReference type="RefSeq" id="WP_135581395.1">
    <property type="nucleotide sequence ID" value="NZ_RQGA01000019.1"/>
</dbReference>
<dbReference type="EMBL" id="RQGA01000019">
    <property type="protein sequence ID" value="TGL33576.1"/>
    <property type="molecule type" value="Genomic_DNA"/>
</dbReference>
<dbReference type="GO" id="GO:0016491">
    <property type="term" value="F:oxidoreductase activity"/>
    <property type="evidence" value="ECO:0007669"/>
    <property type="project" value="TreeGrafter"/>
</dbReference>
<dbReference type="PANTHER" id="PTHR42923">
    <property type="entry name" value="PROTOPORPHYRINOGEN OXIDASE"/>
    <property type="match status" value="1"/>
</dbReference>
<protein>
    <submittedName>
        <fullName evidence="1">FAD-dependent oxidoreductase</fullName>
    </submittedName>
</protein>